<dbReference type="STRING" id="84029.CROST_21560"/>
<dbReference type="RefSeq" id="WP_077833620.1">
    <property type="nucleotide sequence ID" value="NZ_CP096983.1"/>
</dbReference>
<evidence type="ECO:0000259" key="7">
    <source>
        <dbReference type="Pfam" id="PF02687"/>
    </source>
</evidence>
<evidence type="ECO:0000256" key="4">
    <source>
        <dbReference type="ARBA" id="ARBA00022989"/>
    </source>
</evidence>
<accession>A0A1S8L5W3</accession>
<keyword evidence="9" id="KW-1185">Reference proteome</keyword>
<dbReference type="InterPro" id="IPR050250">
    <property type="entry name" value="Macrolide_Exporter_MacB"/>
</dbReference>
<comment type="subcellular location">
    <subcellularLocation>
        <location evidence="1">Cell membrane</location>
        <topology evidence="1">Multi-pass membrane protein</topology>
    </subcellularLocation>
</comment>
<dbReference type="EMBL" id="CP096983">
    <property type="protein sequence ID" value="URZ13697.1"/>
    <property type="molecule type" value="Genomic_DNA"/>
</dbReference>
<keyword evidence="2" id="KW-1003">Cell membrane</keyword>
<dbReference type="Pfam" id="PF02687">
    <property type="entry name" value="FtsX"/>
    <property type="match status" value="2"/>
</dbReference>
<evidence type="ECO:0000256" key="6">
    <source>
        <dbReference type="ARBA" id="ARBA00038076"/>
    </source>
</evidence>
<protein>
    <recommendedName>
        <fullName evidence="7">ABC3 transporter permease C-terminal domain-containing protein</fullName>
    </recommendedName>
</protein>
<dbReference type="InterPro" id="IPR003838">
    <property type="entry name" value="ABC3_permease_C"/>
</dbReference>
<keyword evidence="5" id="KW-0472">Membrane</keyword>
<sequence length="842" mass="92963">MAIILKFMIKNIKEKKLRTFLVVFSIMASAALYFASSGISTSVKATYIDIVKQFAGSSDIMITANDKSPTPYVNLDKAEVVRNKTDYIVGEMDANAVYKNKDKDIRVSLSGFDYSDVQTMGIVTVNESQGLKPFSGNKVIISKKASDKYGLSLGQRLSLRVGMNGDKKNFTVVGIADSKGLFSSEKGDSITAITPQSVTENINGINNQYSIIYVKVNNSSNIDTVIGKLSNSYKHYSVTKIVDEKLIDQAMGQITMVFRLMMVVVLMMSAFIIYTVFKVIVAERMPVIGTFRSIGATRTSTSLVLIGESIIYGIIGGIIGDIAGIGILKLLMSILSSQASSGMSITASVNYTPSQLITAFIFAIIVSVLSSILPIVKTSKLSVKDVVLNTVDTVEKEKLWVLVLGMVFILSDFFVPFITKNYSLGKSISLILLGISMVISVIGIVMIIPFMTEILVKIFDKVYSVIFGNEGSLAAKNLKKNRSLINNIALLTIGISTLFMLNVISTSAVKAVNGAYNIFDYDFHIYNNDGNSIDKQTINVINNTNGVQEIQEEYDGRNIDVEGSKDKISYIMFMDQYYIKNFFDVKLLQDQSKVFKDYKDGRTVIMSSNNLKRFDKEIGDYIKIKTSRGSKDYKIVGSYNSMMYNGNSAIVPSKYAKGDFNLYQCSKVNIKTDKSPDNMAKLFAEKFKTRQVTVETVAQMEKENQQQNDAMFSLIKAFPIIALIIGAFGVVNNFFISFIERKRYLAVYASVGMNRHQTRKMLFIESVSIGLIGSIGGIIGGSLMIHVIPAMLDIANFPMDIYYSPSNFVTSIVLGVIIAVISSIVPSLKSSKLNIIEAIKYE</sequence>
<feature type="domain" description="ABC3 transporter permease C-terminal" evidence="7">
    <location>
        <begin position="260"/>
        <end position="382"/>
    </location>
</feature>
<dbReference type="PANTHER" id="PTHR30572:SF4">
    <property type="entry name" value="ABC TRANSPORTER PERMEASE YTRF"/>
    <property type="match status" value="1"/>
</dbReference>
<dbReference type="GO" id="GO:0022857">
    <property type="term" value="F:transmembrane transporter activity"/>
    <property type="evidence" value="ECO:0007669"/>
    <property type="project" value="TreeGrafter"/>
</dbReference>
<dbReference type="GO" id="GO:0005886">
    <property type="term" value="C:plasma membrane"/>
    <property type="evidence" value="ECO:0007669"/>
    <property type="project" value="UniProtKB-SubCell"/>
</dbReference>
<reference evidence="8 9" key="1">
    <citation type="submission" date="2022-04" db="EMBL/GenBank/DDBJ databases">
        <title>Genome sequence of C. roseum typestrain.</title>
        <authorList>
            <person name="Poehlein A."/>
            <person name="Schoch T."/>
            <person name="Duerre P."/>
            <person name="Daniel R."/>
        </authorList>
    </citation>
    <scope>NUCLEOTIDE SEQUENCE [LARGE SCALE GENOMIC DNA]</scope>
    <source>
        <strain evidence="8 9">DSM 7320</strain>
    </source>
</reference>
<dbReference type="PANTHER" id="PTHR30572">
    <property type="entry name" value="MEMBRANE COMPONENT OF TRANSPORTER-RELATED"/>
    <property type="match status" value="1"/>
</dbReference>
<feature type="domain" description="ABC3 transporter permease C-terminal" evidence="7">
    <location>
        <begin position="717"/>
        <end position="835"/>
    </location>
</feature>
<comment type="similarity">
    <text evidence="6">Belongs to the ABC-4 integral membrane protein family.</text>
</comment>
<keyword evidence="4" id="KW-1133">Transmembrane helix</keyword>
<dbReference type="AlphaFoldDB" id="A0A1S8L5W3"/>
<evidence type="ECO:0000256" key="5">
    <source>
        <dbReference type="ARBA" id="ARBA00023136"/>
    </source>
</evidence>
<dbReference type="Proteomes" id="UP000190951">
    <property type="component" value="Chromosome"/>
</dbReference>
<organism evidence="8 9">
    <name type="scientific">Clostridium felsineum</name>
    <dbReference type="NCBI Taxonomy" id="36839"/>
    <lineage>
        <taxon>Bacteria</taxon>
        <taxon>Bacillati</taxon>
        <taxon>Bacillota</taxon>
        <taxon>Clostridia</taxon>
        <taxon>Eubacteriales</taxon>
        <taxon>Clostridiaceae</taxon>
        <taxon>Clostridium</taxon>
    </lineage>
</organism>
<evidence type="ECO:0000256" key="1">
    <source>
        <dbReference type="ARBA" id="ARBA00004651"/>
    </source>
</evidence>
<evidence type="ECO:0000256" key="3">
    <source>
        <dbReference type="ARBA" id="ARBA00022692"/>
    </source>
</evidence>
<gene>
    <name evidence="8" type="ORF">CROST_044630</name>
</gene>
<evidence type="ECO:0000256" key="2">
    <source>
        <dbReference type="ARBA" id="ARBA00022475"/>
    </source>
</evidence>
<dbReference type="KEGG" id="crw:CROST_044630"/>
<proteinExistence type="inferred from homology"/>
<evidence type="ECO:0000313" key="9">
    <source>
        <dbReference type="Proteomes" id="UP000190951"/>
    </source>
</evidence>
<name>A0A1S8L5W3_9CLOT</name>
<keyword evidence="3" id="KW-0812">Transmembrane</keyword>
<evidence type="ECO:0000313" key="8">
    <source>
        <dbReference type="EMBL" id="URZ13697.1"/>
    </source>
</evidence>